<dbReference type="RefSeq" id="WP_015850317.1">
    <property type="nucleotide sequence ID" value="NC_012883.1"/>
</dbReference>
<dbReference type="NCBIfam" id="TIGR03570">
    <property type="entry name" value="NeuD_NnaD"/>
    <property type="match status" value="1"/>
</dbReference>
<dbReference type="AlphaFoldDB" id="C6A0C0"/>
<dbReference type="PANTHER" id="PTHR43300">
    <property type="entry name" value="ACETYLTRANSFERASE"/>
    <property type="match status" value="1"/>
</dbReference>
<protein>
    <recommendedName>
        <fullName evidence="3">Sugar O-acyltransferase, sialic acid O-acetyltransferase NeuD family</fullName>
    </recommendedName>
</protein>
<dbReference type="InterPro" id="IPR020019">
    <property type="entry name" value="AcTrfase_PglD-like"/>
</dbReference>
<keyword evidence="2" id="KW-1185">Reference proteome</keyword>
<dbReference type="InterPro" id="IPR011004">
    <property type="entry name" value="Trimer_LpxA-like_sf"/>
</dbReference>
<dbReference type="eggNOG" id="arCOG01848">
    <property type="taxonomic scope" value="Archaea"/>
</dbReference>
<dbReference type="KEGG" id="tsi:TSIB_2054"/>
<dbReference type="OrthoDB" id="359364at2157"/>
<reference evidence="1 2" key="1">
    <citation type="journal article" date="2009" name="Appl. Environ. Microbiol.">
        <title>Metabolic versatility and indigenous origin of the archaeon Thermococcus sibiricus, isolated from a siberian oil reservoir, as revealed by genome analysis.</title>
        <authorList>
            <person name="Mardanov A.V."/>
            <person name="Ravin N.V."/>
            <person name="Svetlitchnyi V.A."/>
            <person name="Beletsky A.V."/>
            <person name="Miroshnichenko M.L."/>
            <person name="Bonch-Osmolovskaya E.A."/>
            <person name="Skryabin K.G."/>
        </authorList>
    </citation>
    <scope>NUCLEOTIDE SEQUENCE [LARGE SCALE GENOMIC DNA]</scope>
    <source>
        <strain evidence="2">DSM 12597 / MM 739</strain>
    </source>
</reference>
<dbReference type="HOGENOM" id="CLU_081811_3_0_2"/>
<dbReference type="Gene3D" id="3.40.50.20">
    <property type="match status" value="1"/>
</dbReference>
<dbReference type="InterPro" id="IPR050179">
    <property type="entry name" value="Trans_hexapeptide_repeat"/>
</dbReference>
<proteinExistence type="predicted"/>
<evidence type="ECO:0008006" key="3">
    <source>
        <dbReference type="Google" id="ProtNLM"/>
    </source>
</evidence>
<organism evidence="1 2">
    <name type="scientific">Thermococcus sibiricus (strain DSM 12597 / MM 739)</name>
    <dbReference type="NCBI Taxonomy" id="604354"/>
    <lineage>
        <taxon>Archaea</taxon>
        <taxon>Methanobacteriati</taxon>
        <taxon>Methanobacteriota</taxon>
        <taxon>Thermococci</taxon>
        <taxon>Thermococcales</taxon>
        <taxon>Thermococcaceae</taxon>
        <taxon>Thermococcus</taxon>
    </lineage>
</organism>
<dbReference type="InterPro" id="IPR001451">
    <property type="entry name" value="Hexapep"/>
</dbReference>
<gene>
    <name evidence="1" type="ordered locus">TSIB_2054</name>
</gene>
<dbReference type="Gene3D" id="2.160.10.10">
    <property type="entry name" value="Hexapeptide repeat proteins"/>
    <property type="match status" value="1"/>
</dbReference>
<dbReference type="PANTHER" id="PTHR43300:SF4">
    <property type="entry name" value="ACYL-[ACYL-CARRIER-PROTEIN]--UDP-N-ACETYLGLUCOSAMINE O-ACYLTRANSFERASE"/>
    <property type="match status" value="1"/>
</dbReference>
<dbReference type="Pfam" id="PF00132">
    <property type="entry name" value="Hexapep"/>
    <property type="match status" value="1"/>
</dbReference>
<dbReference type="CDD" id="cd03360">
    <property type="entry name" value="LbH_AT_putative"/>
    <property type="match status" value="1"/>
</dbReference>
<evidence type="ECO:0000313" key="2">
    <source>
        <dbReference type="Proteomes" id="UP000009079"/>
    </source>
</evidence>
<dbReference type="Proteomes" id="UP000009079">
    <property type="component" value="Chromosome"/>
</dbReference>
<evidence type="ECO:0000313" key="1">
    <source>
        <dbReference type="EMBL" id="ACS91101.1"/>
    </source>
</evidence>
<dbReference type="STRING" id="604354.TSIB_2054"/>
<dbReference type="EMBL" id="CP001463">
    <property type="protein sequence ID" value="ACS91101.1"/>
    <property type="molecule type" value="Genomic_DNA"/>
</dbReference>
<dbReference type="SUPFAM" id="SSF51161">
    <property type="entry name" value="Trimeric LpxA-like enzymes"/>
    <property type="match status" value="1"/>
</dbReference>
<name>C6A0C0_THESM</name>
<sequence>MNRIEKLEKNSINLLGKQNEKTEKLVIIGTGETAEIAYEYFTDYSPYEVVAFAVEREYLDKTKLFGLPVVPFENVEEIYPPEKYKAFVAVSYTKLNRVRARLYHEAKRKGYTLVTFIHPTVFIGRDVEIGDNCFIFEYNNIQRKVKIGNNVVIWAKNHIGHRSVIKDHCYLASGVIISGFCEIGEYSFLGVNCSLNDRIKIAKDTIIGNGAIVVKDITEPGGVYVGNPARRLPKSSYEVFGVRGDEI</sequence>
<dbReference type="GeneID" id="8097068"/>
<accession>C6A0C0</accession>